<dbReference type="PANTHER" id="PTHR36505">
    <property type="entry name" value="BLR1072 PROTEIN"/>
    <property type="match status" value="1"/>
</dbReference>
<dbReference type="EMBL" id="CP036434">
    <property type="protein sequence ID" value="QDV09089.1"/>
    <property type="molecule type" value="Genomic_DNA"/>
</dbReference>
<dbReference type="Pfam" id="PF05239">
    <property type="entry name" value="PRC"/>
    <property type="match status" value="1"/>
</dbReference>
<gene>
    <name evidence="3" type="ORF">Poly30_46460</name>
</gene>
<reference evidence="3 4" key="1">
    <citation type="submission" date="2019-02" db="EMBL/GenBank/DDBJ databases">
        <title>Deep-cultivation of Planctomycetes and their phenomic and genomic characterization uncovers novel biology.</title>
        <authorList>
            <person name="Wiegand S."/>
            <person name="Jogler M."/>
            <person name="Boedeker C."/>
            <person name="Pinto D."/>
            <person name="Vollmers J."/>
            <person name="Rivas-Marin E."/>
            <person name="Kohn T."/>
            <person name="Peeters S.H."/>
            <person name="Heuer A."/>
            <person name="Rast P."/>
            <person name="Oberbeckmann S."/>
            <person name="Bunk B."/>
            <person name="Jeske O."/>
            <person name="Meyerdierks A."/>
            <person name="Storesund J.E."/>
            <person name="Kallscheuer N."/>
            <person name="Luecker S."/>
            <person name="Lage O.M."/>
            <person name="Pohl T."/>
            <person name="Merkel B.J."/>
            <person name="Hornburger P."/>
            <person name="Mueller R.-W."/>
            <person name="Bruemmer F."/>
            <person name="Labrenz M."/>
            <person name="Spormann A.M."/>
            <person name="Op den Camp H."/>
            <person name="Overmann J."/>
            <person name="Amann R."/>
            <person name="Jetten M.S.M."/>
            <person name="Mascher T."/>
            <person name="Medema M.H."/>
            <person name="Devos D.P."/>
            <person name="Kaster A.-K."/>
            <person name="Ovreas L."/>
            <person name="Rohde M."/>
            <person name="Galperin M.Y."/>
            <person name="Jogler C."/>
        </authorList>
    </citation>
    <scope>NUCLEOTIDE SEQUENCE [LARGE SCALE GENOMIC DNA]</scope>
    <source>
        <strain evidence="3 4">Poly30</strain>
    </source>
</reference>
<keyword evidence="4" id="KW-1185">Reference proteome</keyword>
<dbReference type="SUPFAM" id="SSF50346">
    <property type="entry name" value="PRC-barrel domain"/>
    <property type="match status" value="1"/>
</dbReference>
<dbReference type="Proteomes" id="UP000320390">
    <property type="component" value="Chromosome"/>
</dbReference>
<organism evidence="3 4">
    <name type="scientific">Saltatorellus ferox</name>
    <dbReference type="NCBI Taxonomy" id="2528018"/>
    <lineage>
        <taxon>Bacteria</taxon>
        <taxon>Pseudomonadati</taxon>
        <taxon>Planctomycetota</taxon>
        <taxon>Planctomycetia</taxon>
        <taxon>Planctomycetia incertae sedis</taxon>
        <taxon>Saltatorellus</taxon>
    </lineage>
</organism>
<protein>
    <submittedName>
        <fullName evidence="3">PRC-barrel domain protein</fullName>
    </submittedName>
</protein>
<feature type="signal peptide" evidence="1">
    <location>
        <begin position="1"/>
        <end position="22"/>
    </location>
</feature>
<feature type="chain" id="PRO_5021768181" evidence="1">
    <location>
        <begin position="23"/>
        <end position="292"/>
    </location>
</feature>
<keyword evidence="1" id="KW-0732">Signal</keyword>
<sequence precursor="true">MKHRLITHALTTSLLFGGLAFAQETSKQDMARDMVNSDAKSTNFHRDSEIIGMDLWTTVATEDGEKVDIGDIRDFVVDSKSGRISHVVISSGGVGSVGDTLRPITWDQIKWSENEDGEKVAMVDMSEKAFDAIAEFDAEKINMMNTARPVDASAGKDKKMVASTNHLCSDIAELDVYGPGEEDSFTSIGECVINCDTGTIAYLTLEANDETYLIPFSAFQIQPISGEEAGEEDIEFAAWAPHGEEALKAAPTIDEDTKMTAQNPTFRKTVDSFYATGEKNKAAMPKKIGGIR</sequence>
<name>A0A518EYC9_9BACT</name>
<evidence type="ECO:0000313" key="4">
    <source>
        <dbReference type="Proteomes" id="UP000320390"/>
    </source>
</evidence>
<dbReference type="RefSeq" id="WP_145202875.1">
    <property type="nucleotide sequence ID" value="NZ_CP036434.1"/>
</dbReference>
<dbReference type="InterPro" id="IPR011033">
    <property type="entry name" value="PRC_barrel-like_sf"/>
</dbReference>
<dbReference type="PANTHER" id="PTHR36505:SF1">
    <property type="entry name" value="BLR1072 PROTEIN"/>
    <property type="match status" value="1"/>
</dbReference>
<evidence type="ECO:0000313" key="3">
    <source>
        <dbReference type="EMBL" id="QDV09089.1"/>
    </source>
</evidence>
<dbReference type="InterPro" id="IPR027275">
    <property type="entry name" value="PRC-brl_dom"/>
</dbReference>
<feature type="domain" description="PRC-barrel" evidence="2">
    <location>
        <begin position="45"/>
        <end position="124"/>
    </location>
</feature>
<proteinExistence type="predicted"/>
<evidence type="ECO:0000256" key="1">
    <source>
        <dbReference type="SAM" id="SignalP"/>
    </source>
</evidence>
<dbReference type="AlphaFoldDB" id="A0A518EYC9"/>
<evidence type="ECO:0000259" key="2">
    <source>
        <dbReference type="Pfam" id="PF05239"/>
    </source>
</evidence>
<dbReference type="Gene3D" id="2.30.30.240">
    <property type="entry name" value="PRC-barrel domain"/>
    <property type="match status" value="1"/>
</dbReference>
<accession>A0A518EYC9</accession>